<dbReference type="InterPro" id="IPR001580">
    <property type="entry name" value="Calret/calnex"/>
</dbReference>
<evidence type="ECO:0000256" key="4">
    <source>
        <dbReference type="ARBA" id="ARBA00022837"/>
    </source>
</evidence>
<dbReference type="GO" id="GO:0005789">
    <property type="term" value="C:endoplasmic reticulum membrane"/>
    <property type="evidence" value="ECO:0007669"/>
    <property type="project" value="TreeGrafter"/>
</dbReference>
<keyword evidence="4" id="KW-0106">Calcium</keyword>
<evidence type="ECO:0000256" key="3">
    <source>
        <dbReference type="ARBA" id="ARBA00022833"/>
    </source>
</evidence>
<keyword evidence="3" id="KW-0862">Zinc</keyword>
<evidence type="ECO:0000313" key="7">
    <source>
        <dbReference type="EMBL" id="KYN37573.1"/>
    </source>
</evidence>
<dbReference type="Pfam" id="PF00262">
    <property type="entry name" value="Calreticulin"/>
    <property type="match status" value="1"/>
</dbReference>
<dbReference type="Gene3D" id="2.60.120.200">
    <property type="match status" value="1"/>
</dbReference>
<dbReference type="GO" id="GO:0051082">
    <property type="term" value="F:unfolded protein binding"/>
    <property type="evidence" value="ECO:0007669"/>
    <property type="project" value="InterPro"/>
</dbReference>
<keyword evidence="8" id="KW-1185">Reference proteome</keyword>
<comment type="similarity">
    <text evidence="5">Belongs to the calreticulin family.</text>
</comment>
<keyword evidence="2" id="KW-0430">Lectin</keyword>
<feature type="region of interest" description="Disordered" evidence="6">
    <location>
        <begin position="49"/>
        <end position="82"/>
    </location>
</feature>
<sequence>MSIVERNIFDCSLDQKDMHGKNLLINKDIRRKDDIYTHLFLLPKKIKDSSQTKPANWDDKSSIDDPNDKKPEDWDKTPDPELYKRDEICGFDLWQVKSDTIFDNVLITDDPKVVCKFGEDVWKSTLEGEKRMKEIQNEEEKKRRDLEAEENEDNKNDEDDEDADEEEHTHSDNNAHDEL</sequence>
<evidence type="ECO:0000313" key="8">
    <source>
        <dbReference type="Proteomes" id="UP000078541"/>
    </source>
</evidence>
<dbReference type="SUPFAM" id="SSF63887">
    <property type="entry name" value="P-domain of calnexin/calreticulin"/>
    <property type="match status" value="1"/>
</dbReference>
<evidence type="ECO:0000256" key="1">
    <source>
        <dbReference type="ARBA" id="ARBA00022723"/>
    </source>
</evidence>
<dbReference type="STRING" id="34720.A0A195FAW4"/>
<dbReference type="GO" id="GO:0006457">
    <property type="term" value="P:protein folding"/>
    <property type="evidence" value="ECO:0007669"/>
    <property type="project" value="InterPro"/>
</dbReference>
<proteinExistence type="inferred from homology"/>
<name>A0A195FAW4_9HYME</name>
<dbReference type="AlphaFoldDB" id="A0A195FAW4"/>
<dbReference type="Proteomes" id="UP000078541">
    <property type="component" value="Unassembled WGS sequence"/>
</dbReference>
<dbReference type="InterPro" id="IPR018124">
    <property type="entry name" value="Calret/calnex_CS"/>
</dbReference>
<feature type="compositionally biased region" description="Basic and acidic residues" evidence="6">
    <location>
        <begin position="129"/>
        <end position="146"/>
    </location>
</feature>
<dbReference type="GO" id="GO:0036503">
    <property type="term" value="P:ERAD pathway"/>
    <property type="evidence" value="ECO:0007669"/>
    <property type="project" value="TreeGrafter"/>
</dbReference>
<dbReference type="PANTHER" id="PTHR11073:SF2">
    <property type="entry name" value="CALRETICULIN"/>
    <property type="match status" value="1"/>
</dbReference>
<dbReference type="PANTHER" id="PTHR11073">
    <property type="entry name" value="CALRETICULIN AND CALNEXIN"/>
    <property type="match status" value="1"/>
</dbReference>
<feature type="compositionally biased region" description="Acidic residues" evidence="6">
    <location>
        <begin position="147"/>
        <end position="166"/>
    </location>
</feature>
<dbReference type="EMBL" id="KQ981693">
    <property type="protein sequence ID" value="KYN37573.1"/>
    <property type="molecule type" value="Genomic_DNA"/>
</dbReference>
<gene>
    <name evidence="7" type="ORF">ALC56_07772</name>
</gene>
<evidence type="ECO:0000256" key="2">
    <source>
        <dbReference type="ARBA" id="ARBA00022734"/>
    </source>
</evidence>
<keyword evidence="1" id="KW-0479">Metal-binding</keyword>
<organism evidence="7 8">
    <name type="scientific">Trachymyrmex septentrionalis</name>
    <dbReference type="NCBI Taxonomy" id="34720"/>
    <lineage>
        <taxon>Eukaryota</taxon>
        <taxon>Metazoa</taxon>
        <taxon>Ecdysozoa</taxon>
        <taxon>Arthropoda</taxon>
        <taxon>Hexapoda</taxon>
        <taxon>Insecta</taxon>
        <taxon>Pterygota</taxon>
        <taxon>Neoptera</taxon>
        <taxon>Endopterygota</taxon>
        <taxon>Hymenoptera</taxon>
        <taxon>Apocrita</taxon>
        <taxon>Aculeata</taxon>
        <taxon>Formicoidea</taxon>
        <taxon>Formicidae</taxon>
        <taxon>Myrmicinae</taxon>
        <taxon>Trachymyrmex</taxon>
    </lineage>
</organism>
<keyword evidence="5" id="KW-0256">Endoplasmic reticulum</keyword>
<dbReference type="PROSITE" id="PS00805">
    <property type="entry name" value="CALRETICULIN_REPEAT"/>
    <property type="match status" value="1"/>
</dbReference>
<protein>
    <submittedName>
        <fullName evidence="7">Calreticulin</fullName>
    </submittedName>
</protein>
<keyword evidence="5" id="KW-0143">Chaperone</keyword>
<dbReference type="InterPro" id="IPR009033">
    <property type="entry name" value="Calreticulin/calnexin_P_dom_sf"/>
</dbReference>
<reference evidence="7 8" key="1">
    <citation type="submission" date="2016-03" db="EMBL/GenBank/DDBJ databases">
        <title>Trachymyrmex septentrionalis WGS genome.</title>
        <authorList>
            <person name="Nygaard S."/>
            <person name="Hu H."/>
            <person name="Boomsma J."/>
            <person name="Zhang G."/>
        </authorList>
    </citation>
    <scope>NUCLEOTIDE SEQUENCE [LARGE SCALE GENOMIC DNA]</scope>
    <source>
        <strain evidence="7">Tsep2-gDNA-1</strain>
        <tissue evidence="7">Whole body</tissue>
    </source>
</reference>
<evidence type="ECO:0000256" key="6">
    <source>
        <dbReference type="SAM" id="MobiDB-lite"/>
    </source>
</evidence>
<feature type="compositionally biased region" description="Basic and acidic residues" evidence="6">
    <location>
        <begin position="167"/>
        <end position="179"/>
    </location>
</feature>
<feature type="region of interest" description="Disordered" evidence="6">
    <location>
        <begin position="129"/>
        <end position="179"/>
    </location>
</feature>
<dbReference type="GO" id="GO:0030246">
    <property type="term" value="F:carbohydrate binding"/>
    <property type="evidence" value="ECO:0007669"/>
    <property type="project" value="UniProtKB-KW"/>
</dbReference>
<evidence type="ECO:0000256" key="5">
    <source>
        <dbReference type="RuleBase" id="RU362126"/>
    </source>
</evidence>
<dbReference type="GO" id="GO:0005509">
    <property type="term" value="F:calcium ion binding"/>
    <property type="evidence" value="ECO:0007669"/>
    <property type="project" value="InterPro"/>
</dbReference>
<accession>A0A195FAW4</accession>